<proteinExistence type="predicted"/>
<gene>
    <name evidence="2" type="ORF">HAX54_027180</name>
</gene>
<dbReference type="Proteomes" id="UP000823775">
    <property type="component" value="Unassembled WGS sequence"/>
</dbReference>
<dbReference type="InterPro" id="IPR053772">
    <property type="entry name" value="At1g61320/At1g61330-like"/>
</dbReference>
<name>A0ABS8RKJ2_DATST</name>
<feature type="domain" description="At1g61320/AtMIF1 LRR" evidence="1">
    <location>
        <begin position="15"/>
        <end position="134"/>
    </location>
</feature>
<dbReference type="InterPro" id="IPR055357">
    <property type="entry name" value="LRR_At1g61320_AtMIF1"/>
</dbReference>
<keyword evidence="3" id="KW-1185">Reference proteome</keyword>
<dbReference type="PANTHER" id="PTHR34145:SF28">
    <property type="entry name" value="F-BOX DOMAIN-CONTAINING PROTEIN"/>
    <property type="match status" value="1"/>
</dbReference>
<dbReference type="Pfam" id="PF23622">
    <property type="entry name" value="LRR_At1g61320_AtMIF1"/>
    <property type="match status" value="1"/>
</dbReference>
<dbReference type="EMBL" id="JACEIK010000033">
    <property type="protein sequence ID" value="MCD7447317.1"/>
    <property type="molecule type" value="Genomic_DNA"/>
</dbReference>
<comment type="caution">
    <text evidence="2">The sequence shown here is derived from an EMBL/GenBank/DDBJ whole genome shotgun (WGS) entry which is preliminary data.</text>
</comment>
<reference evidence="2 3" key="1">
    <citation type="journal article" date="2021" name="BMC Genomics">
        <title>Datura genome reveals duplications of psychoactive alkaloid biosynthetic genes and high mutation rate following tissue culture.</title>
        <authorList>
            <person name="Rajewski A."/>
            <person name="Carter-House D."/>
            <person name="Stajich J."/>
            <person name="Litt A."/>
        </authorList>
    </citation>
    <scope>NUCLEOTIDE SEQUENCE [LARGE SCALE GENOMIC DNA]</scope>
    <source>
        <strain evidence="2">AR-01</strain>
    </source>
</reference>
<organism evidence="2 3">
    <name type="scientific">Datura stramonium</name>
    <name type="common">Jimsonweed</name>
    <name type="synonym">Common thornapple</name>
    <dbReference type="NCBI Taxonomy" id="4076"/>
    <lineage>
        <taxon>Eukaryota</taxon>
        <taxon>Viridiplantae</taxon>
        <taxon>Streptophyta</taxon>
        <taxon>Embryophyta</taxon>
        <taxon>Tracheophyta</taxon>
        <taxon>Spermatophyta</taxon>
        <taxon>Magnoliopsida</taxon>
        <taxon>eudicotyledons</taxon>
        <taxon>Gunneridae</taxon>
        <taxon>Pentapetalae</taxon>
        <taxon>asterids</taxon>
        <taxon>lamiids</taxon>
        <taxon>Solanales</taxon>
        <taxon>Solanaceae</taxon>
        <taxon>Solanoideae</taxon>
        <taxon>Datureae</taxon>
        <taxon>Datura</taxon>
    </lineage>
</organism>
<protein>
    <recommendedName>
        <fullName evidence="1">At1g61320/AtMIF1 LRR domain-containing protein</fullName>
    </recommendedName>
</protein>
<dbReference type="PANTHER" id="PTHR34145">
    <property type="entry name" value="OS02G0105600 PROTEIN"/>
    <property type="match status" value="1"/>
</dbReference>
<evidence type="ECO:0000313" key="2">
    <source>
        <dbReference type="EMBL" id="MCD7447317.1"/>
    </source>
</evidence>
<sequence>MAYIFGEFARDLPDQVKSLTVTTYYNQVTHFPTETQVFRNLRKLVLLVVDTDYIDIFKVSPVLDACPLLQYLDLVRRHSYNGKAIGSHHQAPLSPTYHTELKDVRFGGFRGKGEEIDLAIYILKSAKLLDQMFLTQYLISPCVDIYY</sequence>
<evidence type="ECO:0000313" key="3">
    <source>
        <dbReference type="Proteomes" id="UP000823775"/>
    </source>
</evidence>
<accession>A0ABS8RKJ2</accession>
<evidence type="ECO:0000259" key="1">
    <source>
        <dbReference type="Pfam" id="PF23622"/>
    </source>
</evidence>